<keyword evidence="3" id="KW-1185">Reference proteome</keyword>
<dbReference type="Pfam" id="PF09335">
    <property type="entry name" value="VTT_dom"/>
    <property type="match status" value="1"/>
</dbReference>
<comment type="caution">
    <text evidence="2">The sequence shown here is derived from an EMBL/GenBank/DDBJ whole genome shotgun (WGS) entry which is preliminary data.</text>
</comment>
<sequence length="170" mass="18823">MLWGAGTAIGEVPPYLISYSAAAAGRKTLAMQEIQEKLGSSQRSGLVGRVLSWMEGQMMDFIRKHGFWGILLLASWPNAAFDLCGLCCGAFMMPFWQFFGATLIGKGLVKVNGQSVFFVTLFRRQTRDVLLTWIESVLPHRIPGLPLPRTPAQELQAFVDRSIAAFQTVL</sequence>
<gene>
    <name evidence="2" type="ORF">HaLaN_15376</name>
</gene>
<dbReference type="InterPro" id="IPR032816">
    <property type="entry name" value="VTT_dom"/>
</dbReference>
<dbReference type="Proteomes" id="UP000485058">
    <property type="component" value="Unassembled WGS sequence"/>
</dbReference>
<accession>A0A699Z8Q0</accession>
<evidence type="ECO:0000259" key="1">
    <source>
        <dbReference type="Pfam" id="PF09335"/>
    </source>
</evidence>
<name>A0A699Z8Q0_HAELA</name>
<reference evidence="2 3" key="1">
    <citation type="submission" date="2020-02" db="EMBL/GenBank/DDBJ databases">
        <title>Draft genome sequence of Haematococcus lacustris strain NIES-144.</title>
        <authorList>
            <person name="Morimoto D."/>
            <person name="Nakagawa S."/>
            <person name="Yoshida T."/>
            <person name="Sawayama S."/>
        </authorList>
    </citation>
    <scope>NUCLEOTIDE SEQUENCE [LARGE SCALE GENOMIC DNA]</scope>
    <source>
        <strain evidence="2 3">NIES-144</strain>
    </source>
</reference>
<dbReference type="AlphaFoldDB" id="A0A699Z8Q0"/>
<feature type="domain" description="VTT" evidence="1">
    <location>
        <begin position="26"/>
        <end position="106"/>
    </location>
</feature>
<evidence type="ECO:0000313" key="2">
    <source>
        <dbReference type="EMBL" id="GFH18551.1"/>
    </source>
</evidence>
<protein>
    <recommendedName>
        <fullName evidence="1">VTT domain-containing protein</fullName>
    </recommendedName>
</protein>
<organism evidence="2 3">
    <name type="scientific">Haematococcus lacustris</name>
    <name type="common">Green alga</name>
    <name type="synonym">Haematococcus pluvialis</name>
    <dbReference type="NCBI Taxonomy" id="44745"/>
    <lineage>
        <taxon>Eukaryota</taxon>
        <taxon>Viridiplantae</taxon>
        <taxon>Chlorophyta</taxon>
        <taxon>core chlorophytes</taxon>
        <taxon>Chlorophyceae</taxon>
        <taxon>CS clade</taxon>
        <taxon>Chlamydomonadales</taxon>
        <taxon>Haematococcaceae</taxon>
        <taxon>Haematococcus</taxon>
    </lineage>
</organism>
<evidence type="ECO:0000313" key="3">
    <source>
        <dbReference type="Proteomes" id="UP000485058"/>
    </source>
</evidence>
<proteinExistence type="predicted"/>
<dbReference type="EMBL" id="BLLF01001317">
    <property type="protein sequence ID" value="GFH18551.1"/>
    <property type="molecule type" value="Genomic_DNA"/>
</dbReference>